<dbReference type="Pfam" id="PF00672">
    <property type="entry name" value="HAMP"/>
    <property type="match status" value="1"/>
</dbReference>
<dbReference type="PROSITE" id="PS50885">
    <property type="entry name" value="HAMP"/>
    <property type="match status" value="1"/>
</dbReference>
<dbReference type="CDD" id="cd11386">
    <property type="entry name" value="MCP_signal"/>
    <property type="match status" value="1"/>
</dbReference>
<organism evidence="10">
    <name type="scientific">hydrothermal vent metagenome</name>
    <dbReference type="NCBI Taxonomy" id="652676"/>
    <lineage>
        <taxon>unclassified sequences</taxon>
        <taxon>metagenomes</taxon>
        <taxon>ecological metagenomes</taxon>
    </lineage>
</organism>
<evidence type="ECO:0000256" key="5">
    <source>
        <dbReference type="SAM" id="MobiDB-lite"/>
    </source>
</evidence>
<protein>
    <submittedName>
        <fullName evidence="10">Methyl-accepting chemotaxis protein I (Serine chemoreceptor protein)</fullName>
    </submittedName>
</protein>
<dbReference type="PANTHER" id="PTHR32089:SF112">
    <property type="entry name" value="LYSOZYME-LIKE PROTEIN-RELATED"/>
    <property type="match status" value="1"/>
</dbReference>
<dbReference type="InterPro" id="IPR021796">
    <property type="entry name" value="Tll0287-like_dom"/>
</dbReference>
<comment type="similarity">
    <text evidence="4">Belongs to the methyl-accepting chemotaxis (MCP) protein family.</text>
</comment>
<dbReference type="Gene3D" id="1.10.287.950">
    <property type="entry name" value="Methyl-accepting chemotaxis protein"/>
    <property type="match status" value="1"/>
</dbReference>
<keyword evidence="2" id="KW-0997">Cell inner membrane</keyword>
<feature type="transmembrane region" description="Helical" evidence="6">
    <location>
        <begin position="7"/>
        <end position="29"/>
    </location>
</feature>
<dbReference type="EMBL" id="UOEZ01000054">
    <property type="protein sequence ID" value="VAW37470.1"/>
    <property type="molecule type" value="Genomic_DNA"/>
</dbReference>
<comment type="subcellular location">
    <subcellularLocation>
        <location evidence="1">Cell inner membrane</location>
        <topology evidence="1">Multi-pass membrane protein</topology>
    </subcellularLocation>
</comment>
<keyword evidence="10" id="KW-0675">Receptor</keyword>
<dbReference type="GO" id="GO:0007165">
    <property type="term" value="P:signal transduction"/>
    <property type="evidence" value="ECO:0007669"/>
    <property type="project" value="UniProtKB-KW"/>
</dbReference>
<dbReference type="Pfam" id="PF11845">
    <property type="entry name" value="Tll0287-like"/>
    <property type="match status" value="1"/>
</dbReference>
<dbReference type="FunFam" id="1.10.287.950:FF:000001">
    <property type="entry name" value="Methyl-accepting chemotaxis sensory transducer"/>
    <property type="match status" value="1"/>
</dbReference>
<evidence type="ECO:0000259" key="7">
    <source>
        <dbReference type="PROSITE" id="PS50111"/>
    </source>
</evidence>
<dbReference type="InterPro" id="IPR003660">
    <property type="entry name" value="HAMP_dom"/>
</dbReference>
<dbReference type="SUPFAM" id="SSF58104">
    <property type="entry name" value="Methyl-accepting chemotaxis protein (MCP) signaling domain"/>
    <property type="match status" value="1"/>
</dbReference>
<dbReference type="Pfam" id="PF00015">
    <property type="entry name" value="MCPsignal"/>
    <property type="match status" value="1"/>
</dbReference>
<dbReference type="InterPro" id="IPR000727">
    <property type="entry name" value="T_SNARE_dom"/>
</dbReference>
<keyword evidence="6" id="KW-0812">Transmembrane</keyword>
<feature type="compositionally biased region" description="Gly residues" evidence="5">
    <location>
        <begin position="764"/>
        <end position="774"/>
    </location>
</feature>
<dbReference type="PROSITE" id="PS50192">
    <property type="entry name" value="T_SNARE"/>
    <property type="match status" value="1"/>
</dbReference>
<dbReference type="PROSITE" id="PS50111">
    <property type="entry name" value="CHEMOTAXIS_TRANSDUC_2"/>
    <property type="match status" value="1"/>
</dbReference>
<dbReference type="GO" id="GO:0005886">
    <property type="term" value="C:plasma membrane"/>
    <property type="evidence" value="ECO:0007669"/>
    <property type="project" value="UniProtKB-SubCell"/>
</dbReference>
<evidence type="ECO:0000313" key="10">
    <source>
        <dbReference type="EMBL" id="VAW37470.1"/>
    </source>
</evidence>
<gene>
    <name evidence="10" type="ORF">MNBD_DELTA02-467</name>
</gene>
<dbReference type="SMART" id="SM00283">
    <property type="entry name" value="MA"/>
    <property type="match status" value="1"/>
</dbReference>
<keyword evidence="2" id="KW-1003">Cell membrane</keyword>
<dbReference type="CDD" id="cd06225">
    <property type="entry name" value="HAMP"/>
    <property type="match status" value="1"/>
</dbReference>
<keyword evidence="6" id="KW-1133">Transmembrane helix</keyword>
<reference evidence="10" key="1">
    <citation type="submission" date="2018-06" db="EMBL/GenBank/DDBJ databases">
        <authorList>
            <person name="Zhirakovskaya E."/>
        </authorList>
    </citation>
    <scope>NUCLEOTIDE SEQUENCE</scope>
</reference>
<keyword evidence="3" id="KW-0807">Transducer</keyword>
<evidence type="ECO:0000256" key="2">
    <source>
        <dbReference type="ARBA" id="ARBA00022519"/>
    </source>
</evidence>
<evidence type="ECO:0000259" key="8">
    <source>
        <dbReference type="PROSITE" id="PS50192"/>
    </source>
</evidence>
<evidence type="ECO:0000256" key="4">
    <source>
        <dbReference type="ARBA" id="ARBA00029447"/>
    </source>
</evidence>
<feature type="domain" description="T-SNARE coiled-coil homology" evidence="8">
    <location>
        <begin position="629"/>
        <end position="691"/>
    </location>
</feature>
<dbReference type="AlphaFoldDB" id="A0A3B0V9S2"/>
<feature type="domain" description="HAMP" evidence="9">
    <location>
        <begin position="384"/>
        <end position="437"/>
    </location>
</feature>
<accession>A0A3B0V9S2</accession>
<proteinExistence type="inferred from homology"/>
<sequence length="774" mass="81370">MSIRLKLMIVIGAFLFLIVVAVGVTVYTINSLKKDSSTVNLAGRQRMLAQKFGKELFAEVVPAQVKNSAVRAARMVTIQIKEDRAKYTKGVIGKLKKELPGFKPARNWSALKGGVPLPATFVQEVSEKINKSGVYRYDLLSRWNLNKEKGLSSDFENAAFDSLLADKGAPYYRFMDYGGKSVLRYATPDIAGASACVSCHNAHPASAKRDFKLGDVMGVLIVTIPVSAEITKGSGVWGESTGSGDDNGSLKAYQKTAKVFETTLSALIKGGQAPLNLTMSKFTTVVPSPNPAVIAQLKVVNGLWHEMMKDVAVLVNAPVNSPEYVSALGAFLKLNSEIVAQMNRAVGMYEADSLKGISNMMKVLGVFVVLAFCVAFGAIILITRSIIRPINAVVEFAGTMAAKDLSSADLNMKSSDEIGALAQALDTMKRNLNEIIGQIRKSSDHVAASTSLLSTTSTQIVNGIDRQSNQTNQVATAMEEMSATVIEVAKNSQGASEASDDTQQIAVQGGDVVKRAVDGMMTVADTVRQSATTVEALGKSSDEIGAIISVINDIADQTNLLALNAAIEAARAGEQGRGFAVVADEVRKLAEKTTKATKEIADMIKTIQGDTKGAMGSMHEGTKQVEEGVQLASEAGESLQQIVSSVDRVTDMVRQIATAAEEQSATSEEITSNITGIAGIAEENSDGVKEVSSAADELNRIAEDLKMLVGTFILAAGAEQGADATGNGSEHGAGEGDQSRQGAEAGGNVVSFDGNAGSDLSGEGTAGGTEGWGS</sequence>
<evidence type="ECO:0000259" key="9">
    <source>
        <dbReference type="PROSITE" id="PS50885"/>
    </source>
</evidence>
<dbReference type="InterPro" id="IPR004089">
    <property type="entry name" value="MCPsignal_dom"/>
</dbReference>
<feature type="transmembrane region" description="Helical" evidence="6">
    <location>
        <begin position="363"/>
        <end position="382"/>
    </location>
</feature>
<name>A0A3B0V9S2_9ZZZZ</name>
<feature type="domain" description="Methyl-accepting transducer" evidence="7">
    <location>
        <begin position="442"/>
        <end position="678"/>
    </location>
</feature>
<evidence type="ECO:0000256" key="3">
    <source>
        <dbReference type="ARBA" id="ARBA00023224"/>
    </source>
</evidence>
<evidence type="ECO:0000256" key="6">
    <source>
        <dbReference type="SAM" id="Phobius"/>
    </source>
</evidence>
<keyword evidence="6" id="KW-0472">Membrane</keyword>
<feature type="region of interest" description="Disordered" evidence="5">
    <location>
        <begin position="722"/>
        <end position="774"/>
    </location>
</feature>
<evidence type="ECO:0000256" key="1">
    <source>
        <dbReference type="ARBA" id="ARBA00004429"/>
    </source>
</evidence>
<dbReference type="SMART" id="SM00304">
    <property type="entry name" value="HAMP"/>
    <property type="match status" value="2"/>
</dbReference>
<dbReference type="PANTHER" id="PTHR32089">
    <property type="entry name" value="METHYL-ACCEPTING CHEMOTAXIS PROTEIN MCPB"/>
    <property type="match status" value="1"/>
</dbReference>